<dbReference type="STRING" id="1288826.MSNKSG1_15477"/>
<dbReference type="PROSITE" id="PS50977">
    <property type="entry name" value="HTH_TETR_2"/>
    <property type="match status" value="1"/>
</dbReference>
<accession>M7D1U4</accession>
<dbReference type="Gene3D" id="1.10.357.10">
    <property type="entry name" value="Tetracycline Repressor, domain 2"/>
    <property type="match status" value="1"/>
</dbReference>
<evidence type="ECO:0000256" key="1">
    <source>
        <dbReference type="ARBA" id="ARBA00023015"/>
    </source>
</evidence>
<evidence type="ECO:0000313" key="7">
    <source>
        <dbReference type="Proteomes" id="UP000011960"/>
    </source>
</evidence>
<dbReference type="AlphaFoldDB" id="M7D1U4"/>
<keyword evidence="7" id="KW-1185">Reference proteome</keyword>
<organism evidence="6 7">
    <name type="scientific">Marinobacter santoriniensis NKSG1</name>
    <dbReference type="NCBI Taxonomy" id="1288826"/>
    <lineage>
        <taxon>Bacteria</taxon>
        <taxon>Pseudomonadati</taxon>
        <taxon>Pseudomonadota</taxon>
        <taxon>Gammaproteobacteria</taxon>
        <taxon>Pseudomonadales</taxon>
        <taxon>Marinobacteraceae</taxon>
        <taxon>Marinobacter</taxon>
    </lineage>
</organism>
<comment type="caution">
    <text evidence="6">The sequence shown here is derived from an EMBL/GenBank/DDBJ whole genome shotgun (WGS) entry which is preliminary data.</text>
</comment>
<keyword evidence="1" id="KW-0805">Transcription regulation</keyword>
<dbReference type="Pfam" id="PF16925">
    <property type="entry name" value="TetR_C_13"/>
    <property type="match status" value="1"/>
</dbReference>
<evidence type="ECO:0000256" key="2">
    <source>
        <dbReference type="ARBA" id="ARBA00023125"/>
    </source>
</evidence>
<reference evidence="6 7" key="1">
    <citation type="journal article" date="2013" name="Genome Announc.">
        <title>Genome Sequence of Hydrothermal Arsenic-Respiring Bacterium Marinobacter santoriniensis NKSG1T.</title>
        <authorList>
            <person name="Handley K.M."/>
            <person name="Upton M."/>
            <person name="Beatson S.A."/>
            <person name="Hery M."/>
            <person name="Lloyd J.R."/>
        </authorList>
    </citation>
    <scope>NUCLEOTIDE SEQUENCE [LARGE SCALE GENOMIC DNA]</scope>
    <source>
        <strain evidence="6 7">NKSG1</strain>
    </source>
</reference>
<dbReference type="SUPFAM" id="SSF46689">
    <property type="entry name" value="Homeodomain-like"/>
    <property type="match status" value="1"/>
</dbReference>
<keyword evidence="3" id="KW-0804">Transcription</keyword>
<gene>
    <name evidence="6" type="ORF">MSNKSG1_15477</name>
</gene>
<dbReference type="PANTHER" id="PTHR47506">
    <property type="entry name" value="TRANSCRIPTIONAL REGULATORY PROTEIN"/>
    <property type="match status" value="1"/>
</dbReference>
<name>M7D1U4_9GAMM</name>
<keyword evidence="2 4" id="KW-0238">DNA-binding</keyword>
<dbReference type="InterPro" id="IPR011075">
    <property type="entry name" value="TetR_C"/>
</dbReference>
<evidence type="ECO:0000256" key="4">
    <source>
        <dbReference type="PROSITE-ProRule" id="PRU00335"/>
    </source>
</evidence>
<protein>
    <submittedName>
        <fullName evidence="6">TetR family transcriptional regulator</fullName>
    </submittedName>
</protein>
<dbReference type="eggNOG" id="COG1309">
    <property type="taxonomic scope" value="Bacteria"/>
</dbReference>
<feature type="domain" description="HTH tetR-type" evidence="5">
    <location>
        <begin position="11"/>
        <end position="71"/>
    </location>
</feature>
<dbReference type="InterPro" id="IPR001647">
    <property type="entry name" value="HTH_TetR"/>
</dbReference>
<dbReference type="Pfam" id="PF00440">
    <property type="entry name" value="TetR_N"/>
    <property type="match status" value="1"/>
</dbReference>
<dbReference type="SUPFAM" id="SSF48498">
    <property type="entry name" value="Tetracyclin repressor-like, C-terminal domain"/>
    <property type="match status" value="1"/>
</dbReference>
<sequence length="204" mass="22614">MDGETMPRRPAYDRESALSRAISLFWEKGYHGSSMKQIEEALDMRPGSIYATFGSKDGLYLEALTRYAAAGGSELAEHMADYDSIVDGLQDYLRNIAVSCTQKGVAPSRACLIVKTLLESSNIHAGLSEQAQAILKAIEQSFEELLEQAKERGELKERTKPDRLARLLQSQIMGLRSIAERNLPDEELVGLGEDMAQILDAYRA</sequence>
<evidence type="ECO:0000259" key="5">
    <source>
        <dbReference type="PROSITE" id="PS50977"/>
    </source>
</evidence>
<proteinExistence type="predicted"/>
<dbReference type="InterPro" id="IPR036271">
    <property type="entry name" value="Tet_transcr_reg_TetR-rel_C_sf"/>
</dbReference>
<evidence type="ECO:0000313" key="6">
    <source>
        <dbReference type="EMBL" id="EMP54723.1"/>
    </source>
</evidence>
<evidence type="ECO:0000256" key="3">
    <source>
        <dbReference type="ARBA" id="ARBA00023163"/>
    </source>
</evidence>
<dbReference type="PANTHER" id="PTHR47506:SF10">
    <property type="entry name" value="TRANSCRIPTIONAL REGULATORY PROTEIN"/>
    <property type="match status" value="1"/>
</dbReference>
<dbReference type="PATRIC" id="fig|1288826.3.peg.3078"/>
<dbReference type="Proteomes" id="UP000011960">
    <property type="component" value="Unassembled WGS sequence"/>
</dbReference>
<dbReference type="GO" id="GO:0003677">
    <property type="term" value="F:DNA binding"/>
    <property type="evidence" value="ECO:0007669"/>
    <property type="project" value="UniProtKB-UniRule"/>
</dbReference>
<dbReference type="EMBL" id="APAT01000022">
    <property type="protein sequence ID" value="EMP54723.1"/>
    <property type="molecule type" value="Genomic_DNA"/>
</dbReference>
<dbReference type="Gene3D" id="1.10.10.60">
    <property type="entry name" value="Homeodomain-like"/>
    <property type="match status" value="1"/>
</dbReference>
<dbReference type="InterPro" id="IPR009057">
    <property type="entry name" value="Homeodomain-like_sf"/>
</dbReference>
<feature type="DNA-binding region" description="H-T-H motif" evidence="4">
    <location>
        <begin position="34"/>
        <end position="53"/>
    </location>
</feature>